<dbReference type="RefSeq" id="WP_128501122.1">
    <property type="nucleotide sequence ID" value="NZ_CP035107.1"/>
</dbReference>
<dbReference type="Pfam" id="PF07980">
    <property type="entry name" value="SusD_RagB"/>
    <property type="match status" value="1"/>
</dbReference>
<evidence type="ECO:0000256" key="1">
    <source>
        <dbReference type="ARBA" id="ARBA00004442"/>
    </source>
</evidence>
<dbReference type="EMBL" id="CP035107">
    <property type="protein sequence ID" value="QAR30641.1"/>
    <property type="molecule type" value="Genomic_DNA"/>
</dbReference>
<dbReference type="InterPro" id="IPR012944">
    <property type="entry name" value="SusD_RagB_dom"/>
</dbReference>
<dbReference type="Pfam" id="PF14322">
    <property type="entry name" value="SusD-like_3"/>
    <property type="match status" value="1"/>
</dbReference>
<evidence type="ECO:0000256" key="2">
    <source>
        <dbReference type="ARBA" id="ARBA00006275"/>
    </source>
</evidence>
<comment type="similarity">
    <text evidence="2">Belongs to the SusD family.</text>
</comment>
<keyword evidence="3 6" id="KW-0732">Signal</keyword>
<dbReference type="InterPro" id="IPR011990">
    <property type="entry name" value="TPR-like_helical_dom_sf"/>
</dbReference>
<organism evidence="9 10">
    <name type="scientific">Ornithobacterium rhinotracheale</name>
    <dbReference type="NCBI Taxonomy" id="28251"/>
    <lineage>
        <taxon>Bacteria</taxon>
        <taxon>Pseudomonadati</taxon>
        <taxon>Bacteroidota</taxon>
        <taxon>Flavobacteriia</taxon>
        <taxon>Flavobacteriales</taxon>
        <taxon>Weeksellaceae</taxon>
        <taxon>Ornithobacterium</taxon>
    </lineage>
</organism>
<keyword evidence="5" id="KW-0998">Cell outer membrane</keyword>
<evidence type="ECO:0000259" key="7">
    <source>
        <dbReference type="Pfam" id="PF07980"/>
    </source>
</evidence>
<feature type="chain" id="PRO_5019245677" evidence="6">
    <location>
        <begin position="22"/>
        <end position="501"/>
    </location>
</feature>
<evidence type="ECO:0000313" key="10">
    <source>
        <dbReference type="Proteomes" id="UP000287701"/>
    </source>
</evidence>
<reference evidence="9 10" key="1">
    <citation type="submission" date="2019-01" db="EMBL/GenBank/DDBJ databases">
        <title>Whole Genome of Ornithobacterium rhinotracheale FARPER-174b.</title>
        <authorList>
            <person name="Tataje-Lavanda L.A."/>
            <person name="Montalvan A."/>
            <person name="Montesinos R."/>
            <person name="Zimic M."/>
            <person name="Fernandez-Sanchez M."/>
            <person name="Fernandez-Diaz M."/>
        </authorList>
    </citation>
    <scope>NUCLEOTIDE SEQUENCE [LARGE SCALE GENOMIC DNA]</scope>
    <source>
        <strain evidence="9 10">FARPER-174b</strain>
    </source>
</reference>
<name>A0A410JRE2_ORNRH</name>
<proteinExistence type="inferred from homology"/>
<gene>
    <name evidence="9" type="ORF">EQP59_04405</name>
</gene>
<evidence type="ECO:0000256" key="4">
    <source>
        <dbReference type="ARBA" id="ARBA00023136"/>
    </source>
</evidence>
<feature type="domain" description="SusD-like N-terminal" evidence="8">
    <location>
        <begin position="21"/>
        <end position="197"/>
    </location>
</feature>
<dbReference type="Proteomes" id="UP000287701">
    <property type="component" value="Chromosome"/>
</dbReference>
<dbReference type="CDD" id="cd08977">
    <property type="entry name" value="SusD"/>
    <property type="match status" value="1"/>
</dbReference>
<sequence length="501" mass="57242">MKKYILTILSAFALSSCNSLLDLEPESSLTYNNFWGSEETMRANHIGIYSKFRDYNYNLFLLGEVRSDIYFNGLTLETQSFANIINQDVTPDKISFDSWGGFFGLIHYLNDFIENAPKVNVKNPREREIMIAQVYGIRAFVYFTMMKTWGDVPVTTETLKDPTNIAVLNKKRSPKAEVFKQVKEDIEKSLELFGNDNSLWTGSNAFWSKAATLTLKGEAYLWAGEVLNTGNADFATAKEALSQITQFSLVPRYADLWGSQNENNAEFIFTFDYKVGERNNFYNDIITGQNRDLQLLYNAEGENMLSFNSNGQNRIGPAQNIIEKMYYNSGDSRPASTFIYLFSEKNNYPTFVADKYRGAIMNKFAGELLDGSRQGVQNIPLYRYADVVLMLAEAKNKLGEDPSAEINLIRKRAYGTNFNSSLEYTNQGKDANTEAILEERLKEFIGEGKRWWDLVRAGEQYVIEHIPNIDASTTYKIYYPISRTMINNDPNNLTQTEGYKD</sequence>
<protein>
    <submittedName>
        <fullName evidence="9">RagB/SusD family nutrient uptake outer membrane protein</fullName>
    </submittedName>
</protein>
<comment type="subcellular location">
    <subcellularLocation>
        <location evidence="1">Cell outer membrane</location>
    </subcellularLocation>
</comment>
<feature type="domain" description="RagB/SusD" evidence="7">
    <location>
        <begin position="355"/>
        <end position="499"/>
    </location>
</feature>
<dbReference type="InterPro" id="IPR033985">
    <property type="entry name" value="SusD-like_N"/>
</dbReference>
<dbReference type="SUPFAM" id="SSF48452">
    <property type="entry name" value="TPR-like"/>
    <property type="match status" value="1"/>
</dbReference>
<evidence type="ECO:0000256" key="5">
    <source>
        <dbReference type="ARBA" id="ARBA00023237"/>
    </source>
</evidence>
<evidence type="ECO:0000256" key="3">
    <source>
        <dbReference type="ARBA" id="ARBA00022729"/>
    </source>
</evidence>
<dbReference type="OrthoDB" id="5694214at2"/>
<dbReference type="Gene3D" id="1.25.40.390">
    <property type="match status" value="1"/>
</dbReference>
<evidence type="ECO:0000256" key="6">
    <source>
        <dbReference type="SAM" id="SignalP"/>
    </source>
</evidence>
<dbReference type="GO" id="GO:0009279">
    <property type="term" value="C:cell outer membrane"/>
    <property type="evidence" value="ECO:0007669"/>
    <property type="project" value="UniProtKB-SubCell"/>
</dbReference>
<evidence type="ECO:0000313" key="9">
    <source>
        <dbReference type="EMBL" id="QAR30641.1"/>
    </source>
</evidence>
<keyword evidence="4" id="KW-0472">Membrane</keyword>
<accession>A0A410JRE2</accession>
<feature type="signal peptide" evidence="6">
    <location>
        <begin position="1"/>
        <end position="21"/>
    </location>
</feature>
<dbReference type="AlphaFoldDB" id="A0A410JRE2"/>
<evidence type="ECO:0000259" key="8">
    <source>
        <dbReference type="Pfam" id="PF14322"/>
    </source>
</evidence>
<dbReference type="PROSITE" id="PS51257">
    <property type="entry name" value="PROKAR_LIPOPROTEIN"/>
    <property type="match status" value="1"/>
</dbReference>